<dbReference type="EMBL" id="JAMYZZ010000019">
    <property type="protein sequence ID" value="MCP1258994.1"/>
    <property type="molecule type" value="Genomic_DNA"/>
</dbReference>
<organism evidence="1 2">
    <name type="scientific">Acetobacter lambici</name>
    <dbReference type="NCBI Taxonomy" id="1332824"/>
    <lineage>
        <taxon>Bacteria</taxon>
        <taxon>Pseudomonadati</taxon>
        <taxon>Pseudomonadota</taxon>
        <taxon>Alphaproteobacteria</taxon>
        <taxon>Acetobacterales</taxon>
        <taxon>Acetobacteraceae</taxon>
        <taxon>Acetobacter</taxon>
    </lineage>
</organism>
<gene>
    <name evidence="1" type="ORF">NKW50_10370</name>
</gene>
<reference evidence="1 2" key="1">
    <citation type="submission" date="2022-06" db="EMBL/GenBank/DDBJ databases">
        <title>Acetobacer genomes from food samples.</title>
        <authorList>
            <person name="Sombolestani A."/>
        </authorList>
    </citation>
    <scope>NUCLEOTIDE SEQUENCE [LARGE SCALE GENOMIC DNA]</scope>
    <source>
        <strain evidence="1 2">R-83285</strain>
    </source>
</reference>
<proteinExistence type="predicted"/>
<evidence type="ECO:0000313" key="2">
    <source>
        <dbReference type="Proteomes" id="UP001523528"/>
    </source>
</evidence>
<keyword evidence="2" id="KW-1185">Reference proteome</keyword>
<accession>A0ABT1F1C0</accession>
<sequence length="284" mass="31207">MAKVNSHANSMSIGNTHTKPYRLFEGIVGRSDVAEYRNIAYSDLMQAGVQGIKDIHLGIETVRKGWLQTVAVCVVLMDRQFEAAIRTALIEHQSDQFKNSLKKKADRPLDPAHITIALNAVLKKGSSQEITGSAKTRLNKAVEYIQKLGYTLDERLARLDEFQSFNELQKAIKGDVAGAVNVSQEAINIVDATAKFKERASSYFAKTDNVFATFKVDPLSQPVSKEGFYVALCRAKGDTLEVVGLNRQPEIISAVINTAAAKDSLLKSQIAAEDAEMASEREMV</sequence>
<dbReference type="RefSeq" id="WP_165992118.1">
    <property type="nucleotide sequence ID" value="NZ_JAMYZY010000019.1"/>
</dbReference>
<evidence type="ECO:0000313" key="1">
    <source>
        <dbReference type="EMBL" id="MCP1258994.1"/>
    </source>
</evidence>
<comment type="caution">
    <text evidence="1">The sequence shown here is derived from an EMBL/GenBank/DDBJ whole genome shotgun (WGS) entry which is preliminary data.</text>
</comment>
<protein>
    <submittedName>
        <fullName evidence="1">Uncharacterized protein</fullName>
    </submittedName>
</protein>
<name>A0ABT1F1C0_9PROT</name>
<dbReference type="Proteomes" id="UP001523528">
    <property type="component" value="Unassembled WGS sequence"/>
</dbReference>